<comment type="caution">
    <text evidence="2">The sequence shown here is derived from an EMBL/GenBank/DDBJ whole genome shotgun (WGS) entry which is preliminary data.</text>
</comment>
<protein>
    <submittedName>
        <fullName evidence="2">DUF4385 domain-containing protein</fullName>
    </submittedName>
</protein>
<accession>A0ABU2FZD8</accession>
<keyword evidence="3" id="KW-1185">Reference proteome</keyword>
<dbReference type="RefSeq" id="WP_310927740.1">
    <property type="nucleotide sequence ID" value="NZ_JAMQOQ010000002.1"/>
</dbReference>
<sequence>MSEGGGDGSGEGENGPEHDVDFREHPEEYDIGRGEEDVFKVEPYKSELLPHWSYADEASAEESARAIYERYESYREEGDFVGMDMARKYLQMGYTRSMRYARYPGGQKYDDGEEREPEEWADEGKRAAAVVFEEYLERVRDDEKYREMKDEHRERRG</sequence>
<dbReference type="InterPro" id="IPR025494">
    <property type="entry name" value="DUF4385"/>
</dbReference>
<feature type="region of interest" description="Disordered" evidence="1">
    <location>
        <begin position="1"/>
        <end position="24"/>
    </location>
</feature>
<feature type="compositionally biased region" description="Acidic residues" evidence="1">
    <location>
        <begin position="111"/>
        <end position="121"/>
    </location>
</feature>
<reference evidence="2 3" key="1">
    <citation type="submission" date="2022-06" db="EMBL/GenBank/DDBJ databases">
        <title>Halogeometricum sp. a new haloarchaeum isolate from saline soil.</title>
        <authorList>
            <person name="Strakova D."/>
            <person name="Galisteo C."/>
            <person name="Sanchez-Porro C."/>
            <person name="Ventosa A."/>
        </authorList>
    </citation>
    <scope>NUCLEOTIDE SEQUENCE [LARGE SCALE GENOMIC DNA]</scope>
    <source>
        <strain evidence="3">S3BR25-2</strain>
    </source>
</reference>
<evidence type="ECO:0000256" key="1">
    <source>
        <dbReference type="SAM" id="MobiDB-lite"/>
    </source>
</evidence>
<evidence type="ECO:0000313" key="3">
    <source>
        <dbReference type="Proteomes" id="UP001254813"/>
    </source>
</evidence>
<dbReference type="EMBL" id="JAMQOQ010000002">
    <property type="protein sequence ID" value="MDS0293885.1"/>
    <property type="molecule type" value="Genomic_DNA"/>
</dbReference>
<feature type="compositionally biased region" description="Gly residues" evidence="1">
    <location>
        <begin position="1"/>
        <end position="13"/>
    </location>
</feature>
<evidence type="ECO:0000313" key="2">
    <source>
        <dbReference type="EMBL" id="MDS0293885.1"/>
    </source>
</evidence>
<gene>
    <name evidence="2" type="ORF">NDI79_06835</name>
</gene>
<name>A0ABU2FZD8_9EURY</name>
<dbReference type="Proteomes" id="UP001254813">
    <property type="component" value="Unassembled WGS sequence"/>
</dbReference>
<dbReference type="Pfam" id="PF14328">
    <property type="entry name" value="DUF4385"/>
    <property type="match status" value="1"/>
</dbReference>
<proteinExistence type="predicted"/>
<feature type="region of interest" description="Disordered" evidence="1">
    <location>
        <begin position="102"/>
        <end position="123"/>
    </location>
</feature>
<organism evidence="2 3">
    <name type="scientific">Halogeometricum luteum</name>
    <dbReference type="NCBI Taxonomy" id="2950537"/>
    <lineage>
        <taxon>Archaea</taxon>
        <taxon>Methanobacteriati</taxon>
        <taxon>Methanobacteriota</taxon>
        <taxon>Stenosarchaea group</taxon>
        <taxon>Halobacteria</taxon>
        <taxon>Halobacteriales</taxon>
        <taxon>Haloferacaceae</taxon>
        <taxon>Halogeometricum</taxon>
    </lineage>
</organism>
<feature type="compositionally biased region" description="Basic and acidic residues" evidence="1">
    <location>
        <begin position="15"/>
        <end position="24"/>
    </location>
</feature>